<reference evidence="2" key="2">
    <citation type="journal article" date="2015" name="Data Brief">
        <title>Shoot transcriptome of the giant reed, Arundo donax.</title>
        <authorList>
            <person name="Barrero R.A."/>
            <person name="Guerrero F.D."/>
            <person name="Moolhuijzen P."/>
            <person name="Goolsby J.A."/>
            <person name="Tidwell J."/>
            <person name="Bellgard S.E."/>
            <person name="Bellgard M.I."/>
        </authorList>
    </citation>
    <scope>NUCLEOTIDE SEQUENCE</scope>
    <source>
        <tissue evidence="2">Shoot tissue taken approximately 20 cm above the soil surface</tissue>
    </source>
</reference>
<reference evidence="2" key="1">
    <citation type="submission" date="2014-09" db="EMBL/GenBank/DDBJ databases">
        <authorList>
            <person name="Magalhaes I.L.F."/>
            <person name="Oliveira U."/>
            <person name="Santos F.R."/>
            <person name="Vidigal T.H.D.A."/>
            <person name="Brescovit A.D."/>
            <person name="Santos A.J."/>
        </authorList>
    </citation>
    <scope>NUCLEOTIDE SEQUENCE</scope>
    <source>
        <tissue evidence="2">Shoot tissue taken approximately 20 cm above the soil surface</tissue>
    </source>
</reference>
<evidence type="ECO:0000313" key="2">
    <source>
        <dbReference type="EMBL" id="JAD16415.1"/>
    </source>
</evidence>
<proteinExistence type="predicted"/>
<keyword evidence="1" id="KW-1133">Transmembrane helix</keyword>
<dbReference type="AlphaFoldDB" id="A0A0A8XUQ9"/>
<evidence type="ECO:0000256" key="1">
    <source>
        <dbReference type="SAM" id="Phobius"/>
    </source>
</evidence>
<accession>A0A0A8XUQ9</accession>
<keyword evidence="1" id="KW-0812">Transmembrane</keyword>
<protein>
    <submittedName>
        <fullName evidence="2">Uncharacterized protein</fullName>
    </submittedName>
</protein>
<sequence length="66" mass="7641">MNQKEFQLLKQKETTFSSQEDPNVEGKWILPFSATVIHYICFPFFFKKSSGRKDSLKGAKKIAIID</sequence>
<dbReference type="EMBL" id="GBRH01281480">
    <property type="protein sequence ID" value="JAD16415.1"/>
    <property type="molecule type" value="Transcribed_RNA"/>
</dbReference>
<organism evidence="2">
    <name type="scientific">Arundo donax</name>
    <name type="common">Giant reed</name>
    <name type="synonym">Donax arundinaceus</name>
    <dbReference type="NCBI Taxonomy" id="35708"/>
    <lineage>
        <taxon>Eukaryota</taxon>
        <taxon>Viridiplantae</taxon>
        <taxon>Streptophyta</taxon>
        <taxon>Embryophyta</taxon>
        <taxon>Tracheophyta</taxon>
        <taxon>Spermatophyta</taxon>
        <taxon>Magnoliopsida</taxon>
        <taxon>Liliopsida</taxon>
        <taxon>Poales</taxon>
        <taxon>Poaceae</taxon>
        <taxon>PACMAD clade</taxon>
        <taxon>Arundinoideae</taxon>
        <taxon>Arundineae</taxon>
        <taxon>Arundo</taxon>
    </lineage>
</organism>
<feature type="transmembrane region" description="Helical" evidence="1">
    <location>
        <begin position="28"/>
        <end position="46"/>
    </location>
</feature>
<name>A0A0A8XUQ9_ARUDO</name>
<keyword evidence="1" id="KW-0472">Membrane</keyword>